<feature type="transmembrane region" description="Helical" evidence="4">
    <location>
        <begin position="187"/>
        <end position="206"/>
    </location>
</feature>
<dbReference type="GO" id="GO:0022857">
    <property type="term" value="F:transmembrane transporter activity"/>
    <property type="evidence" value="ECO:0007669"/>
    <property type="project" value="InterPro"/>
</dbReference>
<feature type="transmembrane region" description="Helical" evidence="4">
    <location>
        <begin position="26"/>
        <end position="46"/>
    </location>
</feature>
<feature type="transmembrane region" description="Helical" evidence="4">
    <location>
        <begin position="112"/>
        <end position="136"/>
    </location>
</feature>
<keyword evidence="1 4" id="KW-0812">Transmembrane</keyword>
<proteinExistence type="predicted"/>
<accession>A0A1M5CTI0</accession>
<feature type="transmembrane region" description="Helical" evidence="4">
    <location>
        <begin position="236"/>
        <end position="259"/>
    </location>
</feature>
<keyword evidence="6" id="KW-1185">Reference proteome</keyword>
<evidence type="ECO:0000256" key="2">
    <source>
        <dbReference type="ARBA" id="ARBA00022989"/>
    </source>
</evidence>
<dbReference type="OrthoDB" id="9772882at2"/>
<dbReference type="PANTHER" id="PTHR23526">
    <property type="entry name" value="INTEGRAL MEMBRANE TRANSPORT PROTEIN-RELATED"/>
    <property type="match status" value="1"/>
</dbReference>
<gene>
    <name evidence="5" type="ORF">SAMN05444008_109207</name>
</gene>
<keyword evidence="2 4" id="KW-1133">Transmembrane helix</keyword>
<evidence type="ECO:0000313" key="6">
    <source>
        <dbReference type="Proteomes" id="UP000184368"/>
    </source>
</evidence>
<protein>
    <submittedName>
        <fullName evidence="5">Major Facilitator Superfamily protein</fullName>
    </submittedName>
</protein>
<evidence type="ECO:0000313" key="5">
    <source>
        <dbReference type="EMBL" id="SHF57980.1"/>
    </source>
</evidence>
<dbReference type="InterPro" id="IPR036259">
    <property type="entry name" value="MFS_trans_sf"/>
</dbReference>
<dbReference type="EMBL" id="FQUO01000009">
    <property type="protein sequence ID" value="SHF57980.1"/>
    <property type="molecule type" value="Genomic_DNA"/>
</dbReference>
<dbReference type="InterPro" id="IPR011701">
    <property type="entry name" value="MFS"/>
</dbReference>
<dbReference type="STRING" id="1302690.BUE76_08535"/>
<feature type="transmembrane region" description="Helical" evidence="4">
    <location>
        <begin position="52"/>
        <end position="75"/>
    </location>
</feature>
<feature type="transmembrane region" description="Helical" evidence="4">
    <location>
        <begin position="157"/>
        <end position="175"/>
    </location>
</feature>
<feature type="transmembrane region" description="Helical" evidence="4">
    <location>
        <begin position="369"/>
        <end position="391"/>
    </location>
</feature>
<evidence type="ECO:0000256" key="4">
    <source>
        <dbReference type="SAM" id="Phobius"/>
    </source>
</evidence>
<dbReference type="Pfam" id="PF07690">
    <property type="entry name" value="MFS_1"/>
    <property type="match status" value="1"/>
</dbReference>
<reference evidence="5 6" key="1">
    <citation type="submission" date="2016-11" db="EMBL/GenBank/DDBJ databases">
        <authorList>
            <person name="Jaros S."/>
            <person name="Januszkiewicz K."/>
            <person name="Wedrychowicz H."/>
        </authorList>
    </citation>
    <scope>NUCLEOTIDE SEQUENCE [LARGE SCALE GENOMIC DNA]</scope>
    <source>
        <strain evidence="5 6">DSM 26897</strain>
    </source>
</reference>
<dbReference type="PANTHER" id="PTHR23526:SF2">
    <property type="entry name" value="MAJOR FACILITATOR SUPERFAMILY (MFS) PROFILE DOMAIN-CONTAINING PROTEIN"/>
    <property type="match status" value="1"/>
</dbReference>
<feature type="transmembrane region" description="Helical" evidence="4">
    <location>
        <begin position="265"/>
        <end position="287"/>
    </location>
</feature>
<dbReference type="Proteomes" id="UP000184368">
    <property type="component" value="Unassembled WGS sequence"/>
</dbReference>
<dbReference type="CDD" id="cd06174">
    <property type="entry name" value="MFS"/>
    <property type="match status" value="1"/>
</dbReference>
<dbReference type="RefSeq" id="WP_073043984.1">
    <property type="nucleotide sequence ID" value="NZ_FQUO01000009.1"/>
</dbReference>
<sequence length="509" mass="56400">MNFKPSPQLTEQQVNMGLKQVIKDGLSSEAMVCLTGGTFLMSMALLMKASNFQIGLLTSLPIFTNIFQLLSIWLVQRYNNRRAIMVICSFIARIPLFAIGVLPFLFSGGTSMTVLLFMLSFHYLFGSIAGASWSSWMKDLVPAERMGTYFGHRRRMMLILSTVLSVALALGLDYIKLHYQQYELTAYGVMFVVGGICGMLGVWALARTPEPQSYLPKENLLKLFSKPLRNTNFRKLLVFQSAWVFACSMSTPFFSVFMMKTVGLSLSYIIGLSLISQVSTIFSIKMWGKYADRFSNKTILSIAAPLFICCILGYLFVAQASSQSMAIVMLVVIHVLGGFSLAGVTLALDNFGMKLAPNDEAIVYISTRNIVVALMGAFAPMLGGLLADVLATQSVLLSLPIAGKVIPILHLQGWSILFLGGGLLAIASLRLLYRVAEEGETERSIAVGHMRVAFKSSLQDKWNREALLNLIYYPVALPVMLGKKVQRRLVRRMAIIRRYSTGTELRRSA</sequence>
<evidence type="ECO:0000256" key="3">
    <source>
        <dbReference type="ARBA" id="ARBA00023136"/>
    </source>
</evidence>
<dbReference type="InterPro" id="IPR052528">
    <property type="entry name" value="Sugar_transport-like"/>
</dbReference>
<organism evidence="5 6">
    <name type="scientific">Cnuella takakiae</name>
    <dbReference type="NCBI Taxonomy" id="1302690"/>
    <lineage>
        <taxon>Bacteria</taxon>
        <taxon>Pseudomonadati</taxon>
        <taxon>Bacteroidota</taxon>
        <taxon>Chitinophagia</taxon>
        <taxon>Chitinophagales</taxon>
        <taxon>Chitinophagaceae</taxon>
        <taxon>Cnuella</taxon>
    </lineage>
</organism>
<dbReference type="Gene3D" id="1.20.1250.20">
    <property type="entry name" value="MFS general substrate transporter like domains"/>
    <property type="match status" value="2"/>
</dbReference>
<evidence type="ECO:0000256" key="1">
    <source>
        <dbReference type="ARBA" id="ARBA00022692"/>
    </source>
</evidence>
<feature type="transmembrane region" description="Helical" evidence="4">
    <location>
        <begin position="324"/>
        <end position="348"/>
    </location>
</feature>
<feature type="transmembrane region" description="Helical" evidence="4">
    <location>
        <begin position="411"/>
        <end position="433"/>
    </location>
</feature>
<dbReference type="AlphaFoldDB" id="A0A1M5CTI0"/>
<name>A0A1M5CTI0_9BACT</name>
<feature type="transmembrane region" description="Helical" evidence="4">
    <location>
        <begin position="84"/>
        <end position="106"/>
    </location>
</feature>
<dbReference type="SUPFAM" id="SSF103473">
    <property type="entry name" value="MFS general substrate transporter"/>
    <property type="match status" value="1"/>
</dbReference>
<keyword evidence="3 4" id="KW-0472">Membrane</keyword>
<feature type="transmembrane region" description="Helical" evidence="4">
    <location>
        <begin position="299"/>
        <end position="318"/>
    </location>
</feature>